<dbReference type="PANTHER" id="PTHR14939:SF5">
    <property type="entry name" value="F-BOX ONLY PROTEIN 22"/>
    <property type="match status" value="1"/>
</dbReference>
<dbReference type="OrthoDB" id="45283at2759"/>
<dbReference type="EMBL" id="BDSP01000236">
    <property type="protein sequence ID" value="GAX26094.1"/>
    <property type="molecule type" value="Genomic_DNA"/>
</dbReference>
<evidence type="ECO:0000259" key="1">
    <source>
        <dbReference type="Pfam" id="PF10442"/>
    </source>
</evidence>
<accession>A0A1Z5KIG2</accession>
<reference evidence="2 3" key="1">
    <citation type="journal article" date="2015" name="Plant Cell">
        <title>Oil accumulation by the oleaginous diatom Fistulifera solaris as revealed by the genome and transcriptome.</title>
        <authorList>
            <person name="Tanaka T."/>
            <person name="Maeda Y."/>
            <person name="Veluchamy A."/>
            <person name="Tanaka M."/>
            <person name="Abida H."/>
            <person name="Marechal E."/>
            <person name="Bowler C."/>
            <person name="Muto M."/>
            <person name="Sunaga Y."/>
            <person name="Tanaka M."/>
            <person name="Yoshino T."/>
            <person name="Taniguchi T."/>
            <person name="Fukuda Y."/>
            <person name="Nemoto M."/>
            <person name="Matsumoto M."/>
            <person name="Wong P.S."/>
            <person name="Aburatani S."/>
            <person name="Fujibuchi W."/>
        </authorList>
    </citation>
    <scope>NUCLEOTIDE SEQUENCE [LARGE SCALE GENOMIC DNA]</scope>
    <source>
        <strain evidence="2 3">JPCC DA0580</strain>
    </source>
</reference>
<sequence>MLGSFPNVTILPFLLTSGEQGNIHQILHDNDTNSFDCKVCMIFACGENLCYAKLESTILLIQNKYPQSTIVGGVCTSGFVSLPSSSLPGDLANLSESEVNDIMKNLGCPVTIGVEEKQNLVANLVHMVQGHQYIVETVEEGIFGIMMGGDVPVRSVVSRGMRSMTLNGPPRFETPFWVKEAQYLRFGDDGYIFPDSSAPPYHQILSIEDRSTGKVYTYMEMMRQFGRASLVGLRDSDGDGFTLCNVHQLSSMVDFFLLFDESLGSESLQGKNMDLFEIDGDACLHDMDLRMQQLQDALKDEKLLGALMISCNGRGPEASHLIREEMADAKRFRKAFPNIPCLGFYAGGEIGPLAQSARQEVFQYGKAALQGFTVVFAVFVVPKIDLGTFHLDDGKDNVNRFANDYFVREERLSRT</sequence>
<feature type="domain" description="FIST C-domain" evidence="1">
    <location>
        <begin position="269"/>
        <end position="352"/>
    </location>
</feature>
<organism evidence="2 3">
    <name type="scientific">Fistulifera solaris</name>
    <name type="common">Oleaginous diatom</name>
    <dbReference type="NCBI Taxonomy" id="1519565"/>
    <lineage>
        <taxon>Eukaryota</taxon>
        <taxon>Sar</taxon>
        <taxon>Stramenopiles</taxon>
        <taxon>Ochrophyta</taxon>
        <taxon>Bacillariophyta</taxon>
        <taxon>Bacillariophyceae</taxon>
        <taxon>Bacillariophycidae</taxon>
        <taxon>Naviculales</taxon>
        <taxon>Naviculaceae</taxon>
        <taxon>Fistulifera</taxon>
    </lineage>
</organism>
<dbReference type="AlphaFoldDB" id="A0A1Z5KIG2"/>
<dbReference type="Proteomes" id="UP000198406">
    <property type="component" value="Unassembled WGS sequence"/>
</dbReference>
<dbReference type="PANTHER" id="PTHR14939">
    <property type="entry name" value="F-BOX ONLY PROTEIN 22"/>
    <property type="match status" value="1"/>
</dbReference>
<name>A0A1Z5KIG2_FISSO</name>
<evidence type="ECO:0000313" key="2">
    <source>
        <dbReference type="EMBL" id="GAX26094.1"/>
    </source>
</evidence>
<evidence type="ECO:0000313" key="3">
    <source>
        <dbReference type="Proteomes" id="UP000198406"/>
    </source>
</evidence>
<protein>
    <recommendedName>
        <fullName evidence="1">FIST C-domain domain-containing protein</fullName>
    </recommendedName>
</protein>
<dbReference type="InParanoid" id="A0A1Z5KIG2"/>
<dbReference type="InterPro" id="IPR019494">
    <property type="entry name" value="FIST_C"/>
</dbReference>
<gene>
    <name evidence="2" type="ORF">FisN_42Lh011</name>
</gene>
<keyword evidence="3" id="KW-1185">Reference proteome</keyword>
<proteinExistence type="predicted"/>
<comment type="caution">
    <text evidence="2">The sequence shown here is derived from an EMBL/GenBank/DDBJ whole genome shotgun (WGS) entry which is preliminary data.</text>
</comment>
<dbReference type="Pfam" id="PF10442">
    <property type="entry name" value="FIST_C"/>
    <property type="match status" value="1"/>
</dbReference>